<accession>A0A7G2C7Y0</accession>
<dbReference type="AlphaFoldDB" id="A0A7G2C7Y0"/>
<dbReference type="VEuPathDB" id="TriTrypDB:ADEAN_000339800"/>
<name>A0A7G2C7Y0_9TRYP</name>
<feature type="region of interest" description="Disordered" evidence="1">
    <location>
        <begin position="1"/>
        <end position="20"/>
    </location>
</feature>
<dbReference type="EMBL" id="LR877150">
    <property type="protein sequence ID" value="CAD2215940.1"/>
    <property type="molecule type" value="Genomic_DNA"/>
</dbReference>
<evidence type="ECO:0000313" key="3">
    <source>
        <dbReference type="Proteomes" id="UP000515908"/>
    </source>
</evidence>
<organism evidence="2 3">
    <name type="scientific">Angomonas deanei</name>
    <dbReference type="NCBI Taxonomy" id="59799"/>
    <lineage>
        <taxon>Eukaryota</taxon>
        <taxon>Discoba</taxon>
        <taxon>Euglenozoa</taxon>
        <taxon>Kinetoplastea</taxon>
        <taxon>Metakinetoplastina</taxon>
        <taxon>Trypanosomatida</taxon>
        <taxon>Trypanosomatidae</taxon>
        <taxon>Strigomonadinae</taxon>
        <taxon>Angomonas</taxon>
    </lineage>
</organism>
<gene>
    <name evidence="2" type="ORF">ADEAN_000339800</name>
</gene>
<proteinExistence type="predicted"/>
<evidence type="ECO:0000256" key="1">
    <source>
        <dbReference type="SAM" id="MobiDB-lite"/>
    </source>
</evidence>
<reference evidence="2 3" key="1">
    <citation type="submission" date="2020-08" db="EMBL/GenBank/DDBJ databases">
        <authorList>
            <person name="Newling K."/>
            <person name="Davey J."/>
            <person name="Forrester S."/>
        </authorList>
    </citation>
    <scope>NUCLEOTIDE SEQUENCE [LARGE SCALE GENOMIC DNA]</scope>
    <source>
        <strain evidence="3">Crithidia deanei Carvalho (ATCC PRA-265)</strain>
    </source>
</reference>
<keyword evidence="3" id="KW-1185">Reference proteome</keyword>
<sequence length="917" mass="101319">MPRKANFHALSKPKPEKVTMKRLRSLSAPVKNSKNKKAHLSESPIKSAKGVQNETFLETIERLKQPDDRDDSVLPLWVTKLMSTAEAKDELVAKKEKFTGEDEKIVGDMFDIIQKKLGIEQLKARKNLERALPSLYASAWNSVKNDAKKKKISRTGRVLMVEFLCQALLLESVDQSKNALICAAAVLLELSCRIDDFCQHVRRTCIKKYGSCLITNNETELALLSGDFIVEKCDEIDSIRGWAGGKLKRTEVTLSIGGESGSGKTRAALQCVQFYRKSKTRQERRTLSADHFLIVYLKVNGESNKHWNNAVAEKHEVAMKTMEGLWDEGWRGSYDTYKTAEFLEICMRKVPKDEKHALRSLRAALCHHWICGRIALGTQFKSSFESKNPFIVAFIVLDEVAACPWLYKAVNGVSTDGEYVPAYFSGTTRFAGEYRFICVSTASDSIFRDMRSTPGAFEPVTMKPSPMLYEGLMTKTFDKSPPSVFVALPKNECFAKLVLNRRCAVMAVEVMEVLTFNVKPVLSAAANMNNSHLNWTEHDLFSLTDAEGAYALAGFLVCLVAAKYKYMNAAQNLDHDEAKAIVVKGIRAVLCCKEKRLGDVFSGFPISPLKLGLFHTTFSPLEDGRQVVTISLSAAQQVMAATAYGSGALFTTNITGGAFEVFSASIFSLYLSGYSTDCFGKTIKVATRASLSAFIHSVSATKVGDKYENLLKHSSVSGILFASHSIATGECEPLNSYLNVMGESLSGEDNGQAFVLVNSRSSPYADLIAKSGDILFLIHCEECADTTTSDLATMGFSSSDNSAVDTFVESLDMKGSNLEEQLGDFMVKGTQRVTGNRTTMDSLRLLRGKLLTRLLMKALACNVAVPVLMCREPKDDPKKREWRETVQNCRVQSFGWSDPAALLFVGGSIERSTIISV</sequence>
<dbReference type="Proteomes" id="UP000515908">
    <property type="component" value="Chromosome 06"/>
</dbReference>
<evidence type="ECO:0000313" key="2">
    <source>
        <dbReference type="EMBL" id="CAD2215940.1"/>
    </source>
</evidence>
<protein>
    <submittedName>
        <fullName evidence="2">Uncharacterized protein</fullName>
    </submittedName>
</protein>